<dbReference type="Pfam" id="PF00849">
    <property type="entry name" value="PseudoU_synth_2"/>
    <property type="match status" value="1"/>
</dbReference>
<dbReference type="InterPro" id="IPR020103">
    <property type="entry name" value="PsdUridine_synth_cat_dom_sf"/>
</dbReference>
<dbReference type="GO" id="GO:0009982">
    <property type="term" value="F:pseudouridine synthase activity"/>
    <property type="evidence" value="ECO:0007669"/>
    <property type="project" value="InterPro"/>
</dbReference>
<dbReference type="OrthoDB" id="9807829at2"/>
<protein>
    <submittedName>
        <fullName evidence="2">Pseudouridine synthase</fullName>
    </submittedName>
</protein>
<dbReference type="PANTHER" id="PTHR21600:SF84">
    <property type="entry name" value="PSEUDOURIDINE SYNTHASE RSUA_RLUA-LIKE DOMAIN-CONTAINING PROTEIN"/>
    <property type="match status" value="1"/>
</dbReference>
<gene>
    <name evidence="2" type="ORF">CJD38_15060</name>
</gene>
<dbReference type="RefSeq" id="WP_107941208.1">
    <property type="nucleotide sequence ID" value="NZ_QANS01000006.1"/>
</dbReference>
<dbReference type="GO" id="GO:0000455">
    <property type="term" value="P:enzyme-directed rRNA pseudouridine synthesis"/>
    <property type="evidence" value="ECO:0007669"/>
    <property type="project" value="TreeGrafter"/>
</dbReference>
<dbReference type="SUPFAM" id="SSF55120">
    <property type="entry name" value="Pseudouridine synthase"/>
    <property type="match status" value="1"/>
</dbReference>
<comment type="caution">
    <text evidence="2">The sequence shown here is derived from an EMBL/GenBank/DDBJ whole genome shotgun (WGS) entry which is preliminary data.</text>
</comment>
<organism evidence="2 3">
    <name type="scientific">Stenotrophobium rhamnosiphilum</name>
    <dbReference type="NCBI Taxonomy" id="2029166"/>
    <lineage>
        <taxon>Bacteria</taxon>
        <taxon>Pseudomonadati</taxon>
        <taxon>Pseudomonadota</taxon>
        <taxon>Gammaproteobacteria</taxon>
        <taxon>Nevskiales</taxon>
        <taxon>Nevskiaceae</taxon>
        <taxon>Stenotrophobium</taxon>
    </lineage>
</organism>
<dbReference type="GO" id="GO:0003723">
    <property type="term" value="F:RNA binding"/>
    <property type="evidence" value="ECO:0007669"/>
    <property type="project" value="InterPro"/>
</dbReference>
<dbReference type="PANTHER" id="PTHR21600">
    <property type="entry name" value="MITOCHONDRIAL RNA PSEUDOURIDINE SYNTHASE"/>
    <property type="match status" value="1"/>
</dbReference>
<evidence type="ECO:0000259" key="1">
    <source>
        <dbReference type="Pfam" id="PF00849"/>
    </source>
</evidence>
<dbReference type="AlphaFoldDB" id="A0A2T5MCI3"/>
<evidence type="ECO:0000313" key="3">
    <source>
        <dbReference type="Proteomes" id="UP000244248"/>
    </source>
</evidence>
<evidence type="ECO:0000313" key="2">
    <source>
        <dbReference type="EMBL" id="PTU30267.1"/>
    </source>
</evidence>
<feature type="domain" description="Pseudouridine synthase RsuA/RluA-like" evidence="1">
    <location>
        <begin position="95"/>
        <end position="242"/>
    </location>
</feature>
<reference evidence="2 3" key="1">
    <citation type="submission" date="2018-04" db="EMBL/GenBank/DDBJ databases">
        <title>Novel species isolated from glacier.</title>
        <authorList>
            <person name="Liu Q."/>
            <person name="Xin Y.-H."/>
        </authorList>
    </citation>
    <scope>NUCLEOTIDE SEQUENCE [LARGE SCALE GENOMIC DNA]</scope>
    <source>
        <strain evidence="2 3">GT1R17</strain>
    </source>
</reference>
<name>A0A2T5MCI3_9GAMM</name>
<proteinExistence type="predicted"/>
<dbReference type="Proteomes" id="UP000244248">
    <property type="component" value="Unassembled WGS sequence"/>
</dbReference>
<dbReference type="InterPro" id="IPR006145">
    <property type="entry name" value="PsdUridine_synth_RsuA/RluA"/>
</dbReference>
<dbReference type="InterPro" id="IPR006224">
    <property type="entry name" value="PsdUridine_synth_RluA-like_CS"/>
</dbReference>
<accession>A0A2T5MCI3</accession>
<sequence length="294" mass="33294">MKSSLPLRDGVGASSVQLPRGPWTTVLEFLEARFPEISLAEWWSRFERGLVVGDDGAPIATNSVYVEGLNVHYYRELAEETAIPFQAEVLYQDEHLLVADKPHFLPVMPAGRFLQQTLLVRLKREFGLDHLVPLHRIDRGTAGVVVFSKNPQTRGAYQTLFPRREVEKFYEALAPALPDVKFPLTRHSHIGEGEPFFRMCEMDAAANSETHIDVIATRGALSLYGLRPITGRKHQLRVHLAALGAAIVNDDFYPTLREEAEDDFSRPLKLLARAIEFDDPITGQHRRFESRRSL</sequence>
<dbReference type="InterPro" id="IPR050188">
    <property type="entry name" value="RluA_PseudoU_synthase"/>
</dbReference>
<dbReference type="Gene3D" id="3.30.2350.10">
    <property type="entry name" value="Pseudouridine synthase"/>
    <property type="match status" value="1"/>
</dbReference>
<dbReference type="GO" id="GO:0140098">
    <property type="term" value="F:catalytic activity, acting on RNA"/>
    <property type="evidence" value="ECO:0007669"/>
    <property type="project" value="UniProtKB-ARBA"/>
</dbReference>
<keyword evidence="3" id="KW-1185">Reference proteome</keyword>
<dbReference type="EMBL" id="QANS01000006">
    <property type="protein sequence ID" value="PTU30267.1"/>
    <property type="molecule type" value="Genomic_DNA"/>
</dbReference>
<dbReference type="PROSITE" id="PS01129">
    <property type="entry name" value="PSI_RLU"/>
    <property type="match status" value="1"/>
</dbReference>